<comment type="similarity">
    <text evidence="6">Belongs to the AP2/ERF transcription factor family. ERF subfamily.</text>
</comment>
<reference evidence="8" key="1">
    <citation type="submission" date="2018-11" db="EMBL/GenBank/DDBJ databases">
        <authorList>
            <consortium name="Genoscope - CEA"/>
            <person name="William W."/>
        </authorList>
    </citation>
    <scope>NUCLEOTIDE SEQUENCE</scope>
</reference>
<dbReference type="InterPro" id="IPR001471">
    <property type="entry name" value="AP2/ERF_dom"/>
</dbReference>
<evidence type="ECO:0000256" key="5">
    <source>
        <dbReference type="ARBA" id="ARBA00023242"/>
    </source>
</evidence>
<name>A0A3P6AII6_BRAOL</name>
<dbReference type="FunFam" id="3.30.730.10:FF:000001">
    <property type="entry name" value="Ethylene-responsive transcription factor 2"/>
    <property type="match status" value="1"/>
</dbReference>
<evidence type="ECO:0000256" key="4">
    <source>
        <dbReference type="ARBA" id="ARBA00023163"/>
    </source>
</evidence>
<dbReference type="InterPro" id="IPR044808">
    <property type="entry name" value="ERF_plant"/>
</dbReference>
<dbReference type="Gene3D" id="3.30.730.10">
    <property type="entry name" value="AP2/ERF domain"/>
    <property type="match status" value="1"/>
</dbReference>
<proteinExistence type="inferred from homology"/>
<dbReference type="AlphaFoldDB" id="A0A3P6AII6"/>
<keyword evidence="4" id="KW-0804">Transcription</keyword>
<dbReference type="GO" id="GO:0003677">
    <property type="term" value="F:DNA binding"/>
    <property type="evidence" value="ECO:0007669"/>
    <property type="project" value="UniProtKB-KW"/>
</dbReference>
<dbReference type="PROSITE" id="PS51032">
    <property type="entry name" value="AP2_ERF"/>
    <property type="match status" value="1"/>
</dbReference>
<dbReference type="InterPro" id="IPR036955">
    <property type="entry name" value="AP2/ERF_dom_sf"/>
</dbReference>
<dbReference type="PRINTS" id="PR00367">
    <property type="entry name" value="ETHRSPELEMNT"/>
</dbReference>
<evidence type="ECO:0000256" key="1">
    <source>
        <dbReference type="ARBA" id="ARBA00004123"/>
    </source>
</evidence>
<keyword evidence="2" id="KW-0805">Transcription regulation</keyword>
<gene>
    <name evidence="8" type="ORF">BOLC3T16948H</name>
</gene>
<evidence type="ECO:0000259" key="7">
    <source>
        <dbReference type="PROSITE" id="PS51032"/>
    </source>
</evidence>
<keyword evidence="3" id="KW-0238">DNA-binding</keyword>
<feature type="domain" description="AP2/ERF" evidence="7">
    <location>
        <begin position="118"/>
        <end position="175"/>
    </location>
</feature>
<dbReference type="GO" id="GO:0003700">
    <property type="term" value="F:DNA-binding transcription factor activity"/>
    <property type="evidence" value="ECO:0007669"/>
    <property type="project" value="InterPro"/>
</dbReference>
<dbReference type="PANTHER" id="PTHR31190">
    <property type="entry name" value="DNA-BINDING DOMAIN"/>
    <property type="match status" value="1"/>
</dbReference>
<comment type="subcellular location">
    <subcellularLocation>
        <location evidence="1">Nucleus</location>
    </subcellularLocation>
</comment>
<sequence length="355" mass="40048">MCGGAIISEFIPPPNSRRVTSEFIWPDLKNLKKKKSRKRSDFLDLDDEFEADFKGFKDDDSSFDCEDGFDVKPFAFTAASLPTNLAFISRSIDKLSSISGKKTIESDEKSGKRKRKNQYRGIRLRPWGKWAAEIRDPKKGSREWLGTFETAEEAARAYDAAARRIRGDKAKVNFPEEVISNLKKPVAKPNHTPALVQPPTHVGQYCNNNSFDNMGHDSLSFIEEKPQMYNNQFFDVGQYFSSDQGSNSFDCSEFGWSDHAPKTPPEISSMLLNNNRATLAEKTNAAKKVKLNSEDETSDNDDLMAYLDNALWESPLEMEAMLDVDVAADGVAQKEANPMELWSLDDINFMLDGDF</sequence>
<dbReference type="PANTHER" id="PTHR31190:SF455">
    <property type="entry name" value="ETHYLENE-RESPONSIVE TRANSCRIPTION FACTOR RAP2-2"/>
    <property type="match status" value="1"/>
</dbReference>
<dbReference type="EMBL" id="LR031872">
    <property type="protein sequence ID" value="VDC93606.1"/>
    <property type="molecule type" value="Genomic_DNA"/>
</dbReference>
<evidence type="ECO:0000313" key="8">
    <source>
        <dbReference type="EMBL" id="VDC93606.1"/>
    </source>
</evidence>
<accession>A0A3P6AII6</accession>
<protein>
    <recommendedName>
        <fullName evidence="7">AP2/ERF domain-containing protein</fullName>
    </recommendedName>
</protein>
<dbReference type="CDD" id="cd00018">
    <property type="entry name" value="AP2"/>
    <property type="match status" value="1"/>
</dbReference>
<dbReference type="SMART" id="SM00380">
    <property type="entry name" value="AP2"/>
    <property type="match status" value="1"/>
</dbReference>
<dbReference type="GO" id="GO:0005634">
    <property type="term" value="C:nucleus"/>
    <property type="evidence" value="ECO:0007669"/>
    <property type="project" value="UniProtKB-SubCell"/>
</dbReference>
<evidence type="ECO:0000256" key="2">
    <source>
        <dbReference type="ARBA" id="ARBA00023015"/>
    </source>
</evidence>
<organism evidence="8">
    <name type="scientific">Brassica oleracea</name>
    <name type="common">Wild cabbage</name>
    <dbReference type="NCBI Taxonomy" id="3712"/>
    <lineage>
        <taxon>Eukaryota</taxon>
        <taxon>Viridiplantae</taxon>
        <taxon>Streptophyta</taxon>
        <taxon>Embryophyta</taxon>
        <taxon>Tracheophyta</taxon>
        <taxon>Spermatophyta</taxon>
        <taxon>Magnoliopsida</taxon>
        <taxon>eudicotyledons</taxon>
        <taxon>Gunneridae</taxon>
        <taxon>Pentapetalae</taxon>
        <taxon>rosids</taxon>
        <taxon>malvids</taxon>
        <taxon>Brassicales</taxon>
        <taxon>Brassicaceae</taxon>
        <taxon>Brassiceae</taxon>
        <taxon>Brassica</taxon>
    </lineage>
</organism>
<dbReference type="SUPFAM" id="SSF54171">
    <property type="entry name" value="DNA-binding domain"/>
    <property type="match status" value="1"/>
</dbReference>
<evidence type="ECO:0000256" key="6">
    <source>
        <dbReference type="ARBA" id="ARBA00024343"/>
    </source>
</evidence>
<keyword evidence="5" id="KW-0539">Nucleus</keyword>
<dbReference type="Pfam" id="PF00847">
    <property type="entry name" value="AP2"/>
    <property type="match status" value="1"/>
</dbReference>
<dbReference type="GO" id="GO:0009873">
    <property type="term" value="P:ethylene-activated signaling pathway"/>
    <property type="evidence" value="ECO:0007669"/>
    <property type="project" value="InterPro"/>
</dbReference>
<evidence type="ECO:0000256" key="3">
    <source>
        <dbReference type="ARBA" id="ARBA00023125"/>
    </source>
</evidence>
<dbReference type="InterPro" id="IPR016177">
    <property type="entry name" value="DNA-bd_dom_sf"/>
</dbReference>